<organism evidence="6 7">
    <name type="scientific">Trichoplusia ni</name>
    <name type="common">Cabbage looper</name>
    <dbReference type="NCBI Taxonomy" id="7111"/>
    <lineage>
        <taxon>Eukaryota</taxon>
        <taxon>Metazoa</taxon>
        <taxon>Ecdysozoa</taxon>
        <taxon>Arthropoda</taxon>
        <taxon>Hexapoda</taxon>
        <taxon>Insecta</taxon>
        <taxon>Pterygota</taxon>
        <taxon>Neoptera</taxon>
        <taxon>Endopterygota</taxon>
        <taxon>Lepidoptera</taxon>
        <taxon>Glossata</taxon>
        <taxon>Ditrysia</taxon>
        <taxon>Noctuoidea</taxon>
        <taxon>Noctuidae</taxon>
        <taxon>Plusiinae</taxon>
        <taxon>Trichoplusia</taxon>
    </lineage>
</organism>
<gene>
    <name evidence="7" type="primary">LOC113502643</name>
</gene>
<feature type="compositionally biased region" description="Polar residues" evidence="4">
    <location>
        <begin position="152"/>
        <end position="163"/>
    </location>
</feature>
<keyword evidence="6" id="KW-1185">Reference proteome</keyword>
<feature type="transmembrane region" description="Helical" evidence="5">
    <location>
        <begin position="12"/>
        <end position="32"/>
    </location>
</feature>
<evidence type="ECO:0000256" key="4">
    <source>
        <dbReference type="SAM" id="MobiDB-lite"/>
    </source>
</evidence>
<evidence type="ECO:0000313" key="6">
    <source>
        <dbReference type="Proteomes" id="UP000322000"/>
    </source>
</evidence>
<dbReference type="GO" id="GO:0005615">
    <property type="term" value="C:extracellular space"/>
    <property type="evidence" value="ECO:0007669"/>
    <property type="project" value="TreeGrafter"/>
</dbReference>
<dbReference type="InParanoid" id="A0A7E5WIC9"/>
<dbReference type="GO" id="GO:0042302">
    <property type="term" value="F:structural constituent of cuticle"/>
    <property type="evidence" value="ECO:0007669"/>
    <property type="project" value="UniProtKB-UniRule"/>
</dbReference>
<feature type="compositionally biased region" description="Basic residues" evidence="4">
    <location>
        <begin position="174"/>
        <end position="185"/>
    </location>
</feature>
<evidence type="ECO:0000256" key="2">
    <source>
        <dbReference type="ARBA" id="ARBA00022729"/>
    </source>
</evidence>
<dbReference type="InterPro" id="IPR051217">
    <property type="entry name" value="Insect_Cuticle_Struc_Prot"/>
</dbReference>
<protein>
    <submittedName>
        <fullName evidence="7">Uncharacterized protein LOC113502643</fullName>
    </submittedName>
</protein>
<evidence type="ECO:0000256" key="3">
    <source>
        <dbReference type="PROSITE-ProRule" id="PRU00497"/>
    </source>
</evidence>
<accession>A0A7E5WIC9</accession>
<feature type="region of interest" description="Disordered" evidence="4">
    <location>
        <begin position="152"/>
        <end position="186"/>
    </location>
</feature>
<sequence length="265" mass="30040">MITNIKNKHDNIEFACFFFQIICGLSLLVLVAESAKHHHKPAFSSQYLYKHDGHAQKTFIYVHEKPKKHKHDEPNDGSYEEPTFFEGSPEEEGPTFNAPSNEGPIVNGGLTVVEGPKFGAPTYEGPVEGQTFGGPSLGPPTFSVPTFITPNFGGNSFEGASNEEQSEEDVSHDGHKKHKKHKKHEKHVDYYTHPKYKFAYKVEDEHTGDKKSQHEHRDGDKVKGFYELHHPHAGHRHVHYHADKHSGFHADVKHSTHHVVPKHHH</sequence>
<dbReference type="OrthoDB" id="6510765at2759"/>
<evidence type="ECO:0000313" key="7">
    <source>
        <dbReference type="RefSeq" id="XP_026740097.1"/>
    </source>
</evidence>
<dbReference type="PANTHER" id="PTHR12236:SF75">
    <property type="entry name" value="CUTICULAR PROTEIN 62BB, ISOFORM A"/>
    <property type="match status" value="1"/>
</dbReference>
<name>A0A7E5WIC9_TRINI</name>
<dbReference type="Proteomes" id="UP000322000">
    <property type="component" value="Chromosome 17"/>
</dbReference>
<evidence type="ECO:0000256" key="5">
    <source>
        <dbReference type="SAM" id="Phobius"/>
    </source>
</evidence>
<dbReference type="AlphaFoldDB" id="A0A7E5WIC9"/>
<proteinExistence type="predicted"/>
<dbReference type="PANTHER" id="PTHR12236">
    <property type="entry name" value="STRUCTURAL CONTITUENT OF CUTICLE"/>
    <property type="match status" value="1"/>
</dbReference>
<keyword evidence="2" id="KW-0732">Signal</keyword>
<dbReference type="KEGG" id="tnl:113502643"/>
<evidence type="ECO:0000256" key="1">
    <source>
        <dbReference type="ARBA" id="ARBA00022460"/>
    </source>
</evidence>
<dbReference type="GO" id="GO:0031012">
    <property type="term" value="C:extracellular matrix"/>
    <property type="evidence" value="ECO:0007669"/>
    <property type="project" value="TreeGrafter"/>
</dbReference>
<keyword evidence="5" id="KW-0812">Transmembrane</keyword>
<feature type="region of interest" description="Disordered" evidence="4">
    <location>
        <begin position="65"/>
        <end position="103"/>
    </location>
</feature>
<keyword evidence="5" id="KW-0472">Membrane</keyword>
<dbReference type="GeneID" id="113502643"/>
<dbReference type="Pfam" id="PF00379">
    <property type="entry name" value="Chitin_bind_4"/>
    <property type="match status" value="1"/>
</dbReference>
<keyword evidence="1 3" id="KW-0193">Cuticle</keyword>
<dbReference type="InterPro" id="IPR000618">
    <property type="entry name" value="Insect_cuticle"/>
</dbReference>
<keyword evidence="5" id="KW-1133">Transmembrane helix</keyword>
<dbReference type="RefSeq" id="XP_026740097.1">
    <property type="nucleotide sequence ID" value="XM_026884296.1"/>
</dbReference>
<reference evidence="7" key="1">
    <citation type="submission" date="2025-08" db="UniProtKB">
        <authorList>
            <consortium name="RefSeq"/>
        </authorList>
    </citation>
    <scope>IDENTIFICATION</scope>
</reference>
<dbReference type="PROSITE" id="PS51155">
    <property type="entry name" value="CHIT_BIND_RR_2"/>
    <property type="match status" value="1"/>
</dbReference>